<evidence type="ECO:0000256" key="1">
    <source>
        <dbReference type="ARBA" id="ARBA00004308"/>
    </source>
</evidence>
<evidence type="ECO:0000256" key="8">
    <source>
        <dbReference type="ARBA" id="ARBA00022741"/>
    </source>
</evidence>
<dbReference type="GO" id="GO:0043235">
    <property type="term" value="C:receptor complex"/>
    <property type="evidence" value="ECO:0007669"/>
    <property type="project" value="TreeGrafter"/>
</dbReference>
<keyword evidence="10 16" id="KW-0067">ATP-binding</keyword>
<keyword evidence="13" id="KW-0829">Tyrosine-protein kinase</keyword>
<dbReference type="FunFam" id="1.10.510.10:FF:001512">
    <property type="entry name" value="Receptor tyrosine-protein kinase erbB-2"/>
    <property type="match status" value="1"/>
</dbReference>
<dbReference type="GO" id="GO:0007169">
    <property type="term" value="P:cell surface receptor protein tyrosine kinase signaling pathway"/>
    <property type="evidence" value="ECO:0007669"/>
    <property type="project" value="TreeGrafter"/>
</dbReference>
<evidence type="ECO:0000256" key="17">
    <source>
        <dbReference type="SAM" id="MobiDB-lite"/>
    </source>
</evidence>
<dbReference type="InterPro" id="IPR017441">
    <property type="entry name" value="Protein_kinase_ATP_BS"/>
</dbReference>
<name>A0A7E4UPM6_PANRE</name>
<keyword evidence="7" id="KW-0677">Repeat</keyword>
<dbReference type="Pfam" id="PF07714">
    <property type="entry name" value="PK_Tyr_Ser-Thr"/>
    <property type="match status" value="1"/>
</dbReference>
<comment type="subcellular location">
    <subcellularLocation>
        <location evidence="1">Endomembrane system</location>
    </subcellularLocation>
    <subcellularLocation>
        <location evidence="2">Membrane</location>
        <topology evidence="2">Single-pass type I membrane protein</topology>
    </subcellularLocation>
</comment>
<dbReference type="CDD" id="cd00063">
    <property type="entry name" value="FN3"/>
    <property type="match status" value="2"/>
</dbReference>
<dbReference type="PANTHER" id="PTHR24416:SF525">
    <property type="entry name" value="INSULIN-LIKE RECEPTOR"/>
    <property type="match status" value="1"/>
</dbReference>
<dbReference type="Pfam" id="PF26432">
    <property type="entry name" value="Roller3_N"/>
    <property type="match status" value="1"/>
</dbReference>
<feature type="domain" description="Fibronectin type-III" evidence="20">
    <location>
        <begin position="1859"/>
        <end position="1958"/>
    </location>
</feature>
<evidence type="ECO:0000256" key="10">
    <source>
        <dbReference type="ARBA" id="ARBA00022840"/>
    </source>
</evidence>
<keyword evidence="21" id="KW-1185">Reference proteome</keyword>
<dbReference type="InterPro" id="IPR050122">
    <property type="entry name" value="RTK"/>
</dbReference>
<reference evidence="22" key="2">
    <citation type="submission" date="2020-10" db="UniProtKB">
        <authorList>
            <consortium name="WormBaseParasite"/>
        </authorList>
    </citation>
    <scope>IDENTIFICATION</scope>
</reference>
<feature type="region of interest" description="Disordered" evidence="17">
    <location>
        <begin position="2314"/>
        <end position="2405"/>
    </location>
</feature>
<dbReference type="PRINTS" id="PR00109">
    <property type="entry name" value="TYRKINASE"/>
</dbReference>
<dbReference type="GO" id="GO:0004714">
    <property type="term" value="F:transmembrane receptor protein tyrosine kinase activity"/>
    <property type="evidence" value="ECO:0007669"/>
    <property type="project" value="UniProtKB-EC"/>
</dbReference>
<keyword evidence="5 18" id="KW-0812">Transmembrane</keyword>
<feature type="compositionally biased region" description="Polar residues" evidence="17">
    <location>
        <begin position="2373"/>
        <end position="2384"/>
    </location>
</feature>
<evidence type="ECO:0000256" key="15">
    <source>
        <dbReference type="ARBA" id="ARBA00051243"/>
    </source>
</evidence>
<keyword evidence="8 16" id="KW-0547">Nucleotide-binding</keyword>
<feature type="binding site" evidence="16">
    <location>
        <position position="2075"/>
    </location>
    <ligand>
        <name>ATP</name>
        <dbReference type="ChEBI" id="CHEBI:30616"/>
    </ligand>
</feature>
<evidence type="ECO:0000256" key="3">
    <source>
        <dbReference type="ARBA" id="ARBA00011902"/>
    </source>
</evidence>
<dbReference type="GO" id="GO:0012505">
    <property type="term" value="C:endomembrane system"/>
    <property type="evidence" value="ECO:0007669"/>
    <property type="project" value="UniProtKB-SubCell"/>
</dbReference>
<dbReference type="InterPro" id="IPR011009">
    <property type="entry name" value="Kinase-like_dom_sf"/>
</dbReference>
<dbReference type="InterPro" id="IPR020635">
    <property type="entry name" value="Tyr_kinase_cat_dom"/>
</dbReference>
<evidence type="ECO:0000256" key="12">
    <source>
        <dbReference type="ARBA" id="ARBA00023136"/>
    </source>
</evidence>
<dbReference type="EC" id="2.7.10.1" evidence="3"/>
<dbReference type="SUPFAM" id="SSF50969">
    <property type="entry name" value="YVTN repeat-like/Quinoprotein amine dehydrogenase"/>
    <property type="match status" value="1"/>
</dbReference>
<dbReference type="InterPro" id="IPR058726">
    <property type="entry name" value="Roller3_N"/>
</dbReference>
<dbReference type="Gene3D" id="2.60.40.10">
    <property type="entry name" value="Immunoglobulins"/>
    <property type="match status" value="3"/>
</dbReference>
<evidence type="ECO:0000259" key="20">
    <source>
        <dbReference type="PROSITE" id="PS50853"/>
    </source>
</evidence>
<dbReference type="WBParaSite" id="Pan_g1128.t1">
    <property type="protein sequence ID" value="Pan_g1128.t1"/>
    <property type="gene ID" value="Pan_g1128"/>
</dbReference>
<accession>A0A7E4UPM6</accession>
<dbReference type="InterPro" id="IPR011044">
    <property type="entry name" value="Quino_amine_DH_bsu"/>
</dbReference>
<dbReference type="GO" id="GO:0005886">
    <property type="term" value="C:plasma membrane"/>
    <property type="evidence" value="ECO:0007669"/>
    <property type="project" value="TreeGrafter"/>
</dbReference>
<sequence>MNLFLPNVIFIGVVLISGWAQLVAGTVFSNSLQLCSEQCVDRNLAIPLASGSLHWRAADFVECDYACHIDSCQTGCKDLEQLNSSCDERCGAVKARDSCLQGCYAVSSIFLHQIQYLLNHATVESKFDSLHGTILTWSFGEAYSLTIKEISSASIQWHAQSRMHLTQLKAGAGWKWTEFPPGSFKESVANVEVAIPNEESPEIEVRLAAIWRDKTVVSRTFLHTISGTTPKPKHPLLTTVTQAGPTEVLACWDGDSGSYTVKVWPDGKNEPLTTIKTTASCQLLRGLPGVENGVDPKYKVGVSDADSEEVDSATVEISEPRRDFRISPIIIFTNGTAIMRLTDPNDFLLLGEMPLLGVTLGPTAKITAIAAVNHRNLFIGLSDGTILALKVLSNLRRDPRDVPVGEFESEGNAVPSNSAETTKVVLEASTMPKEMFDDVMNMTDTEETTMDMDTSESTPYPEAPSSITYETEQSLIRGPDGTAIVQLVVDTIQQRVYAVRNQSGLIRCGFRDCANATVLTTNSVAYIERIAVDSWNGYLYYATANGDVFVATLFPTDAPSTYAFSIQRRVAQIPSITTMHVDYTSGKLLAVLKNGTLAGMDLVDQSVIDMRPNLVEGDKFVSVSKFATSSEGQIFWVSNACGDDHGWVSCLYGEELEDNGKRHLNRYLFEGPVLDVAVMEHIMEPAYLLPPQKVSLIVDGSEVRATWAPPGSLPFQAPGHSWRNFQYDYKFTDAASGTVLEHSRTRELSAFIGIKLSPDRNYTLFVEACVMVSFLPDIRKGCSKPGVTTIVAPKELSATPVVVYLDHGPTENPDTLLTTDLLGRSIDADAMNFPKLTRPMSDVLGFDNATKSTYGADGTDISVFRIYPSSIRYRFLDFLTVKHMSILPSKALVVFASAYQVIQYRLTSTFDRVIYQCSHQDCAEVVGLASHDASGTVFYLLQSPNGSVALYEFNTDKLTSNQLSVVNMLPLIKQLVFVNDHFVYLSLDGHIGSIDKSMTSIHENGALTGAMFVLPSVPTVDQSISFIGPITTGAPTLSELYWKLSRPIEEGQVVYKVQFFKDRIGGETTTDLSMTNTYAIAPRVLEAWPSQQRYDAIVDAITPWTVVSVNTTELMAPTKPPSAPRNLKMFVTQQKTVDGARAIIDLFWDEPTEWNGEMLGYSINCTITDGTSKSNTFVQTVSGKDSLTYSFSVKSGKVSCAVAASNEQNLLGKFSDLVTVDSSDVRPLVRLFAIDSTHNLIAISNWSTIWDGVRRKKRESSAQTPSYQGMAFVDNNLYAIRQEDSVQPFAVMLDVNNVENVLHKVQLNTEYSAVDAVTSDWVANRLLFVAGHELFQIVLDTFDSLSVATPQKVFTLSSGAQDAKQLLFDPFSNAAYLLTKNGSLFRLDLTEGSEQNLALSLDCLTSQTVTSMTTDFKWNRAASPTIYALTWNGLIAIDPLNAMCTDIEIEWEKFGEKGLKSVLSVSIADKLFVFGTATELIIYDRTTATPVTVSVQNTPLSQVLAVSQSSQPYPERTCFQLPSPETIQFNVTNEGRSGALLHVMEPTPATSCLNVSFPPTQFDVHFRRVNSDKVKHFRSISNNIHIENGILDKETDYEVSVSWFNRYYTYKDQYSGVKPLRTGYGYPTAPRQAAAYPLSPDTVLLFWRMPFALNAPKEEIQYRILQQSASLAAPASVGARGYENGSFSGLLSDIVACVVDPCRAKIANLRPSVDYRFWITALHVSRLIPTFSEDQEAVSPEAAARTLDVPGTLRLDNVTSDSLLLRWNSLEPATLPQHVEIQYRLSGTDVSWTSDPNASFDPRQDISVNVTIPNLRSSTAYDYRFVASYKGHYAYNETETTYLEQFYQPVQQGRTKAGTPSAPAAVKISKENAYWTLHWSEPENDGGAPIISYAVEYRPNKTAEWEIAERGLPYDRLWWRIDKPSAYSQDSQFRVRAANSEGFGSYGLIQEMEITGETGSTAYYLLIWLGLIFLLLMGVVCFVGVYLVRKNKKTEKMRKFKVNKVIQLDDLNLNHGSLTEMPKPFQNEVRNLPHVSRECVKILEKIGKGSFGEVYSGNAWNLPHIGSKRVQVAIKTLRNTTSHEECMKFVKEAILMNNFDHPNIVKLLGVCFEAEPHWLILELMEGGDLLNFLRQCRPRDTAPSQLSLSEIFSIMIDIGRGCAYLEMNRHVHRDLAARNCLITSTSSPMRVTKIADFGLARQMYINDYYRVKGEDFLPLRWLSIESATDGLFTTKSDVWAYAVLCWEVLTLGEQPYSDRPNSMVLPFIRSGHRLDKPVECPDELFAIISSCWRDDPDTRPSFAEILEQLESLHNKPEMRSNSPFPLIQPGYTNNGFDASHDSSMSQSDSAPMHHPRQHSADLLSGGRFDKSDNPSSRKPSNMTNRLRHRGPSSITGSFNGLDRPESAFSANTEITICDDIGASDEYEIPRSQPTPSSMSLSSSRGGTNPGVSDSGYATNRPDSPGSNGNKKSGARVSRV</sequence>
<dbReference type="InterPro" id="IPR036116">
    <property type="entry name" value="FN3_sf"/>
</dbReference>
<dbReference type="SUPFAM" id="SSF56112">
    <property type="entry name" value="Protein kinase-like (PK-like)"/>
    <property type="match status" value="1"/>
</dbReference>
<dbReference type="InterPro" id="IPR057329">
    <property type="entry name" value="Beta-prop_Rol-3"/>
</dbReference>
<dbReference type="Proteomes" id="UP000492821">
    <property type="component" value="Unassembled WGS sequence"/>
</dbReference>
<dbReference type="PROSITE" id="PS50853">
    <property type="entry name" value="FN3"/>
    <property type="match status" value="3"/>
</dbReference>
<evidence type="ECO:0000256" key="14">
    <source>
        <dbReference type="ARBA" id="ARBA00023180"/>
    </source>
</evidence>
<dbReference type="GO" id="GO:0061564">
    <property type="term" value="P:axon development"/>
    <property type="evidence" value="ECO:0007669"/>
    <property type="project" value="UniProtKB-ARBA"/>
</dbReference>
<evidence type="ECO:0000256" key="6">
    <source>
        <dbReference type="ARBA" id="ARBA00022729"/>
    </source>
</evidence>
<keyword evidence="11 18" id="KW-1133">Transmembrane helix</keyword>
<dbReference type="PROSITE" id="PS50011">
    <property type="entry name" value="PROTEIN_KINASE_DOM"/>
    <property type="match status" value="1"/>
</dbReference>
<evidence type="ECO:0000256" key="16">
    <source>
        <dbReference type="PROSITE-ProRule" id="PRU10141"/>
    </source>
</evidence>
<feature type="domain" description="Fibronectin type-III" evidence="20">
    <location>
        <begin position="1749"/>
        <end position="1849"/>
    </location>
</feature>
<dbReference type="Gene3D" id="1.10.510.10">
    <property type="entry name" value="Transferase(Phosphotransferase) domain 1"/>
    <property type="match status" value="1"/>
</dbReference>
<feature type="domain" description="Protein kinase" evidence="19">
    <location>
        <begin position="2040"/>
        <end position="2312"/>
    </location>
</feature>
<dbReference type="PANTHER" id="PTHR24416">
    <property type="entry name" value="TYROSINE-PROTEIN KINASE RECEPTOR"/>
    <property type="match status" value="1"/>
</dbReference>
<organism evidence="21 22">
    <name type="scientific">Panagrellus redivivus</name>
    <name type="common">Microworm</name>
    <dbReference type="NCBI Taxonomy" id="6233"/>
    <lineage>
        <taxon>Eukaryota</taxon>
        <taxon>Metazoa</taxon>
        <taxon>Ecdysozoa</taxon>
        <taxon>Nematoda</taxon>
        <taxon>Chromadorea</taxon>
        <taxon>Rhabditida</taxon>
        <taxon>Tylenchina</taxon>
        <taxon>Panagrolaimomorpha</taxon>
        <taxon>Panagrolaimoidea</taxon>
        <taxon>Panagrolaimidae</taxon>
        <taxon>Panagrellus</taxon>
    </lineage>
</organism>
<dbReference type="InterPro" id="IPR001245">
    <property type="entry name" value="Ser-Thr/Tyr_kinase_cat_dom"/>
</dbReference>
<evidence type="ECO:0000256" key="7">
    <source>
        <dbReference type="ARBA" id="ARBA00022737"/>
    </source>
</evidence>
<evidence type="ECO:0000256" key="4">
    <source>
        <dbReference type="ARBA" id="ARBA00022679"/>
    </source>
</evidence>
<feature type="transmembrane region" description="Helical" evidence="18">
    <location>
        <begin position="1962"/>
        <end position="1988"/>
    </location>
</feature>
<dbReference type="Pfam" id="PF25494">
    <property type="entry name" value="Beta-prop_Rol-3"/>
    <property type="match status" value="1"/>
</dbReference>
<dbReference type="GO" id="GO:0005524">
    <property type="term" value="F:ATP binding"/>
    <property type="evidence" value="ECO:0007669"/>
    <property type="project" value="UniProtKB-UniRule"/>
</dbReference>
<dbReference type="SMART" id="SM00219">
    <property type="entry name" value="TyrKc"/>
    <property type="match status" value="1"/>
</dbReference>
<feature type="compositionally biased region" description="Polar residues" evidence="17">
    <location>
        <begin position="2444"/>
        <end position="2470"/>
    </location>
</feature>
<reference evidence="21" key="1">
    <citation type="journal article" date="2013" name="Genetics">
        <title>The draft genome and transcriptome of Panagrellus redivivus are shaped by the harsh demands of a free-living lifestyle.</title>
        <authorList>
            <person name="Srinivasan J."/>
            <person name="Dillman A.R."/>
            <person name="Macchietto M.G."/>
            <person name="Heikkinen L."/>
            <person name="Lakso M."/>
            <person name="Fracchia K.M."/>
            <person name="Antoshechkin I."/>
            <person name="Mortazavi A."/>
            <person name="Wong G."/>
            <person name="Sternberg P.W."/>
        </authorList>
    </citation>
    <scope>NUCLEOTIDE SEQUENCE [LARGE SCALE GENOMIC DNA]</scope>
    <source>
        <strain evidence="21">MT8872</strain>
    </source>
</reference>
<proteinExistence type="predicted"/>
<feature type="region of interest" description="Disordered" evidence="17">
    <location>
        <begin position="2424"/>
        <end position="2479"/>
    </location>
</feature>
<dbReference type="SUPFAM" id="SSF49265">
    <property type="entry name" value="Fibronectin type III"/>
    <property type="match status" value="3"/>
</dbReference>
<feature type="domain" description="Fibronectin type-III" evidence="20">
    <location>
        <begin position="1123"/>
        <end position="1225"/>
    </location>
</feature>
<keyword evidence="14" id="KW-0325">Glycoprotein</keyword>
<evidence type="ECO:0000256" key="11">
    <source>
        <dbReference type="ARBA" id="ARBA00022989"/>
    </source>
</evidence>
<evidence type="ECO:0000259" key="19">
    <source>
        <dbReference type="PROSITE" id="PS50011"/>
    </source>
</evidence>
<evidence type="ECO:0000256" key="18">
    <source>
        <dbReference type="SAM" id="Phobius"/>
    </source>
</evidence>
<evidence type="ECO:0000313" key="22">
    <source>
        <dbReference type="WBParaSite" id="Pan_g1128.t1"/>
    </source>
</evidence>
<dbReference type="InterPro" id="IPR013783">
    <property type="entry name" value="Ig-like_fold"/>
</dbReference>
<evidence type="ECO:0000313" key="21">
    <source>
        <dbReference type="Proteomes" id="UP000492821"/>
    </source>
</evidence>
<keyword evidence="6" id="KW-0732">Signal</keyword>
<dbReference type="GO" id="GO:0048680">
    <property type="term" value="P:positive regulation of axon regeneration"/>
    <property type="evidence" value="ECO:0007669"/>
    <property type="project" value="UniProtKB-ARBA"/>
</dbReference>
<dbReference type="PROSITE" id="PS00107">
    <property type="entry name" value="PROTEIN_KINASE_ATP"/>
    <property type="match status" value="1"/>
</dbReference>
<evidence type="ECO:0000256" key="13">
    <source>
        <dbReference type="ARBA" id="ARBA00023137"/>
    </source>
</evidence>
<keyword evidence="9" id="KW-0418">Kinase</keyword>
<dbReference type="SMART" id="SM00060">
    <property type="entry name" value="FN3"/>
    <property type="match status" value="5"/>
</dbReference>
<protein>
    <recommendedName>
        <fullName evidence="3">receptor protein-tyrosine kinase</fullName>
        <ecNumber evidence="3">2.7.10.1</ecNumber>
    </recommendedName>
</protein>
<dbReference type="InterPro" id="IPR000719">
    <property type="entry name" value="Prot_kinase_dom"/>
</dbReference>
<comment type="catalytic activity">
    <reaction evidence="15">
        <text>L-tyrosyl-[protein] + ATP = O-phospho-L-tyrosyl-[protein] + ADP + H(+)</text>
        <dbReference type="Rhea" id="RHEA:10596"/>
        <dbReference type="Rhea" id="RHEA-COMP:10136"/>
        <dbReference type="Rhea" id="RHEA-COMP:20101"/>
        <dbReference type="ChEBI" id="CHEBI:15378"/>
        <dbReference type="ChEBI" id="CHEBI:30616"/>
        <dbReference type="ChEBI" id="CHEBI:46858"/>
        <dbReference type="ChEBI" id="CHEBI:61978"/>
        <dbReference type="ChEBI" id="CHEBI:456216"/>
        <dbReference type="EC" id="2.7.10.1"/>
    </reaction>
</comment>
<dbReference type="InterPro" id="IPR003961">
    <property type="entry name" value="FN3_dom"/>
</dbReference>
<evidence type="ECO:0000256" key="5">
    <source>
        <dbReference type="ARBA" id="ARBA00022692"/>
    </source>
</evidence>
<keyword evidence="4" id="KW-0808">Transferase</keyword>
<evidence type="ECO:0000256" key="2">
    <source>
        <dbReference type="ARBA" id="ARBA00004479"/>
    </source>
</evidence>
<keyword evidence="12 18" id="KW-0472">Membrane</keyword>
<evidence type="ECO:0000256" key="9">
    <source>
        <dbReference type="ARBA" id="ARBA00022777"/>
    </source>
</evidence>
<dbReference type="Gene3D" id="3.30.200.20">
    <property type="entry name" value="Phosphorylase Kinase, domain 1"/>
    <property type="match status" value="1"/>
</dbReference>